<protein>
    <submittedName>
        <fullName evidence="1">Uncharacterized protein</fullName>
    </submittedName>
</protein>
<proteinExistence type="predicted"/>
<organism evidence="1 2">
    <name type="scientific">Zhouia amylolytica</name>
    <dbReference type="NCBI Taxonomy" id="376730"/>
    <lineage>
        <taxon>Bacteria</taxon>
        <taxon>Pseudomonadati</taxon>
        <taxon>Bacteroidota</taxon>
        <taxon>Flavobacteriia</taxon>
        <taxon>Flavobacteriales</taxon>
        <taxon>Flavobacteriaceae</taxon>
        <taxon>Zhouia</taxon>
    </lineage>
</organism>
<accession>A0A1I6UDQ1</accession>
<dbReference type="OrthoDB" id="1429999at2"/>
<sequence length="148" mass="17392">MEKAKTFDSLDREDRELLLKAPVLVSFMAATKDNIMDAQEKADALDMAHLRTFTANPKLQPYYMEVEKRFKPLLKEMIEMYLPMNEYTRKTVKEEINKINELLGEMDKEFATLLHKSLNSYAEHVRKADRNVLEYFMIPFIVPGINEL</sequence>
<name>A0A1I6UDQ1_9FLAO</name>
<dbReference type="RefSeq" id="WP_038263310.1">
    <property type="nucleotide sequence ID" value="NZ_FPAG01000007.1"/>
</dbReference>
<dbReference type="EMBL" id="FPAG01000007">
    <property type="protein sequence ID" value="SFS99572.1"/>
    <property type="molecule type" value="Genomic_DNA"/>
</dbReference>
<gene>
    <name evidence="1" type="ORF">SAMN04487906_2405</name>
</gene>
<dbReference type="Proteomes" id="UP000183209">
    <property type="component" value="Unassembled WGS sequence"/>
</dbReference>
<dbReference type="AlphaFoldDB" id="A0A1I6UDQ1"/>
<evidence type="ECO:0000313" key="2">
    <source>
        <dbReference type="Proteomes" id="UP000183209"/>
    </source>
</evidence>
<reference evidence="1 2" key="1">
    <citation type="submission" date="2016-10" db="EMBL/GenBank/DDBJ databases">
        <authorList>
            <person name="de Groot N.N."/>
        </authorList>
    </citation>
    <scope>NUCLEOTIDE SEQUENCE [LARGE SCALE GENOMIC DNA]</scope>
    <source>
        <strain evidence="1 2">CGMCC 1.6114</strain>
    </source>
</reference>
<evidence type="ECO:0000313" key="1">
    <source>
        <dbReference type="EMBL" id="SFS99572.1"/>
    </source>
</evidence>